<dbReference type="GO" id="GO:0016491">
    <property type="term" value="F:oxidoreductase activity"/>
    <property type="evidence" value="ECO:0007669"/>
    <property type="project" value="UniProtKB-KW"/>
</dbReference>
<accession>A0ABV6S487</accession>
<keyword evidence="1" id="KW-0732">Signal</keyword>
<gene>
    <name evidence="2" type="ORF">ACFFF8_05535</name>
</gene>
<dbReference type="EC" id="1.-.-.-" evidence="2"/>
<proteinExistence type="predicted"/>
<feature type="chain" id="PRO_5046279583" evidence="1">
    <location>
        <begin position="27"/>
        <end position="195"/>
    </location>
</feature>
<sequence length="195" mass="20795">MMDRRNALAGMVAMFGAQLFAPLARAAGVAEVAGAAVGAPVPVIDEGAPGIQVFTPEQRALMTALCERIVPTTDTPGAIAAGVPAYVEKLLADWALPEDRLPILSGLAEIDARSRQDYKVSAAQASPEQQDALLTLAMNNAVPDGEEFFKAFRQMVVVGYYTSEIGITQEREYLPVPGEYNGAFPYSQVNKVYSA</sequence>
<protein>
    <submittedName>
        <fullName evidence="2">Gluconate 2-dehydrogenase subunit 3 family protein</fullName>
        <ecNumber evidence="2">1.-.-.-</ecNumber>
    </submittedName>
</protein>
<feature type="signal peptide" evidence="1">
    <location>
        <begin position="1"/>
        <end position="26"/>
    </location>
</feature>
<dbReference type="Proteomes" id="UP001589858">
    <property type="component" value="Unassembled WGS sequence"/>
</dbReference>
<reference evidence="2 3" key="1">
    <citation type="submission" date="2024-09" db="EMBL/GenBank/DDBJ databases">
        <authorList>
            <person name="Sun Q."/>
            <person name="Mori K."/>
        </authorList>
    </citation>
    <scope>NUCLEOTIDE SEQUENCE [LARGE SCALE GENOMIC DNA]</scope>
    <source>
        <strain evidence="2 3">CICC 11035S</strain>
    </source>
</reference>
<evidence type="ECO:0000313" key="3">
    <source>
        <dbReference type="Proteomes" id="UP001589858"/>
    </source>
</evidence>
<dbReference type="Pfam" id="PF13618">
    <property type="entry name" value="Gluconate_2-dh3"/>
    <property type="match status" value="1"/>
</dbReference>
<dbReference type="InterPro" id="IPR027056">
    <property type="entry name" value="Gluconate_2DH_su3"/>
</dbReference>
<comment type="caution">
    <text evidence="2">The sequence shown here is derived from an EMBL/GenBank/DDBJ whole genome shotgun (WGS) entry which is preliminary data.</text>
</comment>
<keyword evidence="2" id="KW-0560">Oxidoreductase</keyword>
<organism evidence="2 3">
    <name type="scientific">Novosphingobium clariflavum</name>
    <dbReference type="NCBI Taxonomy" id="2029884"/>
    <lineage>
        <taxon>Bacteria</taxon>
        <taxon>Pseudomonadati</taxon>
        <taxon>Pseudomonadota</taxon>
        <taxon>Alphaproteobacteria</taxon>
        <taxon>Sphingomonadales</taxon>
        <taxon>Sphingomonadaceae</taxon>
        <taxon>Novosphingobium</taxon>
    </lineage>
</organism>
<dbReference type="RefSeq" id="WP_267218611.1">
    <property type="nucleotide sequence ID" value="NZ_JAPCWC010000001.1"/>
</dbReference>
<name>A0ABV6S487_9SPHN</name>
<evidence type="ECO:0000313" key="2">
    <source>
        <dbReference type="EMBL" id="MFC0684047.1"/>
    </source>
</evidence>
<dbReference type="EMBL" id="JBHLTM010000026">
    <property type="protein sequence ID" value="MFC0684047.1"/>
    <property type="molecule type" value="Genomic_DNA"/>
</dbReference>
<evidence type="ECO:0000256" key="1">
    <source>
        <dbReference type="SAM" id="SignalP"/>
    </source>
</evidence>
<keyword evidence="3" id="KW-1185">Reference proteome</keyword>